<accession>A0AAP0NPX7</accession>
<dbReference type="AlphaFoldDB" id="A0AAP0NPX7"/>
<sequence length="51" mass="6049">MRNFNREQVEVEEEIGDINSRNVAEKEFCSTGLSGCFHQQWNNHIMCRVYV</sequence>
<gene>
    <name evidence="1" type="ORF">Sjap_014409</name>
</gene>
<evidence type="ECO:0000313" key="1">
    <source>
        <dbReference type="EMBL" id="KAK9115462.1"/>
    </source>
</evidence>
<reference evidence="1 2" key="1">
    <citation type="submission" date="2024-01" db="EMBL/GenBank/DDBJ databases">
        <title>Genome assemblies of Stephania.</title>
        <authorList>
            <person name="Yang L."/>
        </authorList>
    </citation>
    <scope>NUCLEOTIDE SEQUENCE [LARGE SCALE GENOMIC DNA]</scope>
    <source>
        <strain evidence="1">QJT</strain>
        <tissue evidence="1">Leaf</tissue>
    </source>
</reference>
<protein>
    <submittedName>
        <fullName evidence="1">Uncharacterized protein</fullName>
    </submittedName>
</protein>
<evidence type="ECO:0000313" key="2">
    <source>
        <dbReference type="Proteomes" id="UP001417504"/>
    </source>
</evidence>
<keyword evidence="2" id="KW-1185">Reference proteome</keyword>
<proteinExistence type="predicted"/>
<organism evidence="1 2">
    <name type="scientific">Stephania japonica</name>
    <dbReference type="NCBI Taxonomy" id="461633"/>
    <lineage>
        <taxon>Eukaryota</taxon>
        <taxon>Viridiplantae</taxon>
        <taxon>Streptophyta</taxon>
        <taxon>Embryophyta</taxon>
        <taxon>Tracheophyta</taxon>
        <taxon>Spermatophyta</taxon>
        <taxon>Magnoliopsida</taxon>
        <taxon>Ranunculales</taxon>
        <taxon>Menispermaceae</taxon>
        <taxon>Menispermoideae</taxon>
        <taxon>Cissampelideae</taxon>
        <taxon>Stephania</taxon>
    </lineage>
</organism>
<comment type="caution">
    <text evidence="1">The sequence shown here is derived from an EMBL/GenBank/DDBJ whole genome shotgun (WGS) entry which is preliminary data.</text>
</comment>
<name>A0AAP0NPX7_9MAGN</name>
<dbReference type="EMBL" id="JBBNAE010000006">
    <property type="protein sequence ID" value="KAK9115462.1"/>
    <property type="molecule type" value="Genomic_DNA"/>
</dbReference>
<dbReference type="Proteomes" id="UP001417504">
    <property type="component" value="Unassembled WGS sequence"/>
</dbReference>